<dbReference type="EMBL" id="AK441098">
    <property type="protein sequence ID" value="BAN64892.1"/>
    <property type="molecule type" value="mRNA"/>
</dbReference>
<organism evidence="1">
    <name type="scientific">Babesia bovis</name>
    <dbReference type="NCBI Taxonomy" id="5865"/>
    <lineage>
        <taxon>Eukaryota</taxon>
        <taxon>Sar</taxon>
        <taxon>Alveolata</taxon>
        <taxon>Apicomplexa</taxon>
        <taxon>Aconoidasida</taxon>
        <taxon>Piroplasmida</taxon>
        <taxon>Babesiidae</taxon>
        <taxon>Babesia</taxon>
    </lineage>
</organism>
<sequence length="53" mass="6030">MLKRAPLERGILRMIASLDGSTLYLQSLSIVKVNDNAAYRNDPYSNRNSLYRA</sequence>
<reference evidence="1" key="1">
    <citation type="journal article" date="2014" name="BMC Genomics">
        <title>The Babesia bovis gene and promoter model: an update from full-length EST analysis.</title>
        <authorList>
            <person name="Yamagishi J."/>
            <person name="Wakaguri H."/>
            <person name="Yokoyama N."/>
            <person name="Yamashita R."/>
            <person name="Suzuki Y."/>
            <person name="Xuan X."/>
            <person name="Igarashi I."/>
        </authorList>
    </citation>
    <scope>NUCLEOTIDE SEQUENCE</scope>
    <source>
        <strain evidence="1">Texas</strain>
    </source>
</reference>
<proteinExistence type="evidence at transcript level"/>
<protein>
    <submittedName>
        <fullName evidence="1">Uncharacterized protein</fullName>
    </submittedName>
</protein>
<evidence type="ECO:0000313" key="1">
    <source>
        <dbReference type="EMBL" id="BAN64892.1"/>
    </source>
</evidence>
<name>S6BLK5_BABBO</name>
<accession>S6BLK5</accession>
<dbReference type="AlphaFoldDB" id="S6BLK5"/>